<accession>A7I0W7</accession>
<name>A7I0W7_CAMHC</name>
<evidence type="ECO:0000313" key="2">
    <source>
        <dbReference type="Proteomes" id="UP000002407"/>
    </source>
</evidence>
<sequence>MKVKFKIKFLKLSKKTEVVFYATGLKSSENGIMQKKNTT</sequence>
<dbReference type="HOGENOM" id="CLU_3306329_0_0_7"/>
<dbReference type="EMBL" id="CP000776">
    <property type="protein sequence ID" value="ABS51990.1"/>
    <property type="molecule type" value="Genomic_DNA"/>
</dbReference>
<dbReference type="Proteomes" id="UP000002407">
    <property type="component" value="Chromosome"/>
</dbReference>
<dbReference type="AlphaFoldDB" id="A7I0W7"/>
<gene>
    <name evidence="1" type="ordered locus">CHAB381_0570</name>
</gene>
<protein>
    <submittedName>
        <fullName evidence="1">Uncharacterized protein</fullName>
    </submittedName>
</protein>
<dbReference type="KEGG" id="cha:CHAB381_0570"/>
<reference evidence="2" key="1">
    <citation type="submission" date="2007-07" db="EMBL/GenBank/DDBJ databases">
        <title>Complete genome sequence of Campylobacter hominis ATCC BAA-381, a commensal isolated from the human gastrointestinal tract.</title>
        <authorList>
            <person name="Fouts D.E."/>
            <person name="Mongodin E.F."/>
            <person name="Puiu D."/>
            <person name="Sebastian Y."/>
            <person name="Miller W.G."/>
            <person name="Mandrell R.E."/>
            <person name="Nelson K.E."/>
        </authorList>
    </citation>
    <scope>NUCLEOTIDE SEQUENCE [LARGE SCALE GENOMIC DNA]</scope>
    <source>
        <strain evidence="2">ATCC BAA-381 / LMG 19568 / NCTC 13146 / CH001A</strain>
    </source>
</reference>
<proteinExistence type="predicted"/>
<organism evidence="1 2">
    <name type="scientific">Campylobacter hominis (strain ATCC BAA-381 / DSM 21671 / CCUG 45161 / LMG 19568 / NCTC 13146 / CH001A)</name>
    <dbReference type="NCBI Taxonomy" id="360107"/>
    <lineage>
        <taxon>Bacteria</taxon>
        <taxon>Pseudomonadati</taxon>
        <taxon>Campylobacterota</taxon>
        <taxon>Epsilonproteobacteria</taxon>
        <taxon>Campylobacterales</taxon>
        <taxon>Campylobacteraceae</taxon>
        <taxon>Campylobacter</taxon>
    </lineage>
</organism>
<evidence type="ECO:0000313" key="1">
    <source>
        <dbReference type="EMBL" id="ABS51990.1"/>
    </source>
</evidence>
<keyword evidence="2" id="KW-1185">Reference proteome</keyword>